<protein>
    <submittedName>
        <fullName evidence="3">Uncharacterized protein</fullName>
    </submittedName>
</protein>
<evidence type="ECO:0000313" key="3">
    <source>
        <dbReference type="EMBL" id="KAG2490085.1"/>
    </source>
</evidence>
<keyword evidence="4" id="KW-1185">Reference proteome</keyword>
<evidence type="ECO:0000256" key="1">
    <source>
        <dbReference type="SAM" id="MobiDB-lite"/>
    </source>
</evidence>
<accession>A0A835Y039</accession>
<feature type="chain" id="PRO_5032619591" evidence="2">
    <location>
        <begin position="20"/>
        <end position="709"/>
    </location>
</feature>
<feature type="region of interest" description="Disordered" evidence="1">
    <location>
        <begin position="347"/>
        <end position="370"/>
    </location>
</feature>
<dbReference type="AlphaFoldDB" id="A0A835Y039"/>
<gene>
    <name evidence="3" type="ORF">HYH03_011391</name>
</gene>
<dbReference type="Proteomes" id="UP000612055">
    <property type="component" value="Unassembled WGS sequence"/>
</dbReference>
<feature type="compositionally biased region" description="Pro residues" evidence="1">
    <location>
        <begin position="354"/>
        <end position="364"/>
    </location>
</feature>
<reference evidence="3" key="1">
    <citation type="journal article" date="2020" name="bioRxiv">
        <title>Comparative genomics of Chlamydomonas.</title>
        <authorList>
            <person name="Craig R.J."/>
            <person name="Hasan A.R."/>
            <person name="Ness R.W."/>
            <person name="Keightley P.D."/>
        </authorList>
    </citation>
    <scope>NUCLEOTIDE SEQUENCE</scope>
    <source>
        <strain evidence="3">CCAP 11/70</strain>
    </source>
</reference>
<proteinExistence type="predicted"/>
<feature type="signal peptide" evidence="2">
    <location>
        <begin position="1"/>
        <end position="19"/>
    </location>
</feature>
<dbReference type="EMBL" id="JAEHOE010000065">
    <property type="protein sequence ID" value="KAG2490085.1"/>
    <property type="molecule type" value="Genomic_DNA"/>
</dbReference>
<sequence>MKSFVALVAALALLAAANAQSEGCRRQCIKWRGLVKSERPFLDFSKCADALAYFSGTFAPDAALGIGQAATRAAFFADVSKWEVSLCRWTVQDFFKEGYSINLVETEMCGPVSPGVGPAVAGAVSFDSWAGETPLEFHAQALTGFKSTSSCFNSTLYIYNPDASDDAVPGTCNAGSSHRCPAPASPPPSPPAACRRQCLTWIATVDSVMPFYKANCTADATKYFKKSFVADVSRVMKRQGGPASKFTKAAKKWKVNACQLMVMDNFEAGLATYRVKAEICGSVSADVGPALAKAVAYATWKGKTSLTAHAKAMTGFRTLPASKCFNHSLTAAGANDEPQCALEWDSRCTDATPSPSPSPRPARPPVAEAPRPGCNQECFKWTTAVKSAMPDLGSPRCNATLGYFAKTFVPDLQLGTSSAAAREQFAQDVKTWSVEECSVRVADNFQEGFSVTTVVVKVCGSVSETKGVGAAVARAAEEWKGMTPLDTHARVITGFSSLTAGSCANSTMEVYGVSGGNTARCAATWTGPPGACAAPSASPPPPTVPALSPPPAGGCTQQCMDLQATSNAFESNITPPTCPESLPYFTGAFQSDIAATMTAQGVDASLIAEWQQDAKAWTVKACTHATGEVDGFTQEELVLRICGPHSSRAGGAAVTKALAPAAWKGASPLETHVAELSGFKSMPASNLVKATFVASSDDSDPLCALSWAK</sequence>
<name>A0A835Y039_9CHLO</name>
<comment type="caution">
    <text evidence="3">The sequence shown here is derived from an EMBL/GenBank/DDBJ whole genome shotgun (WGS) entry which is preliminary data.</text>
</comment>
<evidence type="ECO:0000256" key="2">
    <source>
        <dbReference type="SAM" id="SignalP"/>
    </source>
</evidence>
<keyword evidence="2" id="KW-0732">Signal</keyword>
<evidence type="ECO:0000313" key="4">
    <source>
        <dbReference type="Proteomes" id="UP000612055"/>
    </source>
</evidence>
<organism evidence="3 4">
    <name type="scientific">Edaphochlamys debaryana</name>
    <dbReference type="NCBI Taxonomy" id="47281"/>
    <lineage>
        <taxon>Eukaryota</taxon>
        <taxon>Viridiplantae</taxon>
        <taxon>Chlorophyta</taxon>
        <taxon>core chlorophytes</taxon>
        <taxon>Chlorophyceae</taxon>
        <taxon>CS clade</taxon>
        <taxon>Chlamydomonadales</taxon>
        <taxon>Chlamydomonadales incertae sedis</taxon>
        <taxon>Edaphochlamys</taxon>
    </lineage>
</organism>